<evidence type="ECO:0000256" key="1">
    <source>
        <dbReference type="SAM" id="MobiDB-lite"/>
    </source>
</evidence>
<feature type="compositionally biased region" description="Low complexity" evidence="1">
    <location>
        <begin position="107"/>
        <end position="118"/>
    </location>
</feature>
<name>A0A0B5J7Y2_9VIRU</name>
<sequence>MPRKRHLLLGSIFLSGELGQADRASTGEKKATCWPSRPSVDRTRSIYPSTPACIGRDDAGHVGRHRVDLGRVAAAAAVAAVACARPRRGNVGRAPRAKGAHDRTTRRPLLCRPRQQEW</sequence>
<organism evidence="2 3">
    <name type="scientific">Pandoravirus inopinatum</name>
    <dbReference type="NCBI Taxonomy" id="1605721"/>
    <lineage>
        <taxon>Viruses</taxon>
        <taxon>Pandoravirus</taxon>
    </lineage>
</organism>
<feature type="region of interest" description="Disordered" evidence="1">
    <location>
        <begin position="89"/>
        <end position="118"/>
    </location>
</feature>
<feature type="region of interest" description="Disordered" evidence="1">
    <location>
        <begin position="20"/>
        <end position="60"/>
    </location>
</feature>
<reference evidence="2 3" key="1">
    <citation type="journal article" date="2015" name="Parasitol. Res.">
        <title>Viruses in close associations with free-living amoebae.</title>
        <authorList>
            <person name="Scheid P."/>
        </authorList>
    </citation>
    <scope>NUCLEOTIDE SEQUENCE [LARGE SCALE GENOMIC DNA]</scope>
    <source>
        <strain evidence="2">KlaHel</strain>
    </source>
</reference>
<protein>
    <submittedName>
        <fullName evidence="2">Uncharacterized protein</fullName>
    </submittedName>
</protein>
<dbReference type="EMBL" id="KP136319">
    <property type="protein sequence ID" value="AJF96891.1"/>
    <property type="molecule type" value="Genomic_DNA"/>
</dbReference>
<evidence type="ECO:0000313" key="2">
    <source>
        <dbReference type="EMBL" id="AJF96891.1"/>
    </source>
</evidence>
<feature type="compositionally biased region" description="Basic residues" evidence="1">
    <location>
        <begin position="89"/>
        <end position="98"/>
    </location>
</feature>
<dbReference type="GeneID" id="23461808"/>
<dbReference type="RefSeq" id="YP_009119126.1">
    <property type="nucleotide sequence ID" value="NC_026440.1"/>
</dbReference>
<accession>A0A0B5J7Y2</accession>
<dbReference type="KEGG" id="vg:23461808"/>
<evidence type="ECO:0000313" key="3">
    <source>
        <dbReference type="Proteomes" id="UP000202511"/>
    </source>
</evidence>
<proteinExistence type="predicted"/>
<dbReference type="Proteomes" id="UP000202511">
    <property type="component" value="Segment"/>
</dbReference>